<protein>
    <submittedName>
        <fullName evidence="3">Uncharacterized protein</fullName>
    </submittedName>
</protein>
<evidence type="ECO:0000256" key="1">
    <source>
        <dbReference type="SAM" id="Coils"/>
    </source>
</evidence>
<evidence type="ECO:0000256" key="2">
    <source>
        <dbReference type="SAM" id="MobiDB-lite"/>
    </source>
</evidence>
<comment type="caution">
    <text evidence="3">The sequence shown here is derived from an EMBL/GenBank/DDBJ whole genome shotgun (WGS) entry which is preliminary data.</text>
</comment>
<dbReference type="EMBL" id="CAMPGE010019406">
    <property type="protein sequence ID" value="CAI2377741.1"/>
    <property type="molecule type" value="Genomic_DNA"/>
</dbReference>
<feature type="coiled-coil region" evidence="1">
    <location>
        <begin position="125"/>
        <end position="177"/>
    </location>
</feature>
<accession>A0AAD1XRC1</accession>
<dbReference type="AlphaFoldDB" id="A0AAD1XRC1"/>
<evidence type="ECO:0000313" key="3">
    <source>
        <dbReference type="EMBL" id="CAI2377741.1"/>
    </source>
</evidence>
<keyword evidence="1" id="KW-0175">Coiled coil</keyword>
<keyword evidence="4" id="KW-1185">Reference proteome</keyword>
<name>A0AAD1XRC1_EUPCR</name>
<dbReference type="Proteomes" id="UP001295684">
    <property type="component" value="Unassembled WGS sequence"/>
</dbReference>
<sequence length="260" mass="30389">MEEEDVISETPRFSKSRPCSQPPKKHRSRSRNYDSNRLGRRSPLSTLQTNASISTANIMKTQVVKNTAQNSYSISSIGNSYYTQRCKSPPDTEKENKCYYINFQSCPQPKEKEQTDEFSLLITKIETNKKQIKHTRRKVDQLEGQIGDISEKLDGFKKDTDQIIEAISRRIQQAERTYEENSDPKSPSANCDVTMNKVKTCVKNTFEHFRLTCQEDFKYFNKAINAEVKAFKEFLKYKKKDLKRELKKDFKKILPRVSRK</sequence>
<organism evidence="3 4">
    <name type="scientific">Euplotes crassus</name>
    <dbReference type="NCBI Taxonomy" id="5936"/>
    <lineage>
        <taxon>Eukaryota</taxon>
        <taxon>Sar</taxon>
        <taxon>Alveolata</taxon>
        <taxon>Ciliophora</taxon>
        <taxon>Intramacronucleata</taxon>
        <taxon>Spirotrichea</taxon>
        <taxon>Hypotrichia</taxon>
        <taxon>Euplotida</taxon>
        <taxon>Euplotidae</taxon>
        <taxon>Moneuplotes</taxon>
    </lineage>
</organism>
<gene>
    <name evidence="3" type="ORF">ECRASSUSDP1_LOCUS19130</name>
</gene>
<evidence type="ECO:0000313" key="4">
    <source>
        <dbReference type="Proteomes" id="UP001295684"/>
    </source>
</evidence>
<reference evidence="3" key="1">
    <citation type="submission" date="2023-07" db="EMBL/GenBank/DDBJ databases">
        <authorList>
            <consortium name="AG Swart"/>
            <person name="Singh M."/>
            <person name="Singh A."/>
            <person name="Seah K."/>
            <person name="Emmerich C."/>
        </authorList>
    </citation>
    <scope>NUCLEOTIDE SEQUENCE</scope>
    <source>
        <strain evidence="3">DP1</strain>
    </source>
</reference>
<proteinExistence type="predicted"/>
<feature type="region of interest" description="Disordered" evidence="2">
    <location>
        <begin position="1"/>
        <end position="45"/>
    </location>
</feature>